<keyword evidence="4" id="KW-1185">Reference proteome</keyword>
<feature type="region of interest" description="Disordered" evidence="1">
    <location>
        <begin position="158"/>
        <end position="182"/>
    </location>
</feature>
<dbReference type="Pfam" id="PF13546">
    <property type="entry name" value="DDE_5"/>
    <property type="match status" value="1"/>
</dbReference>
<protein>
    <submittedName>
        <fullName evidence="3">Transposase</fullName>
    </submittedName>
</protein>
<proteinExistence type="predicted"/>
<dbReference type="EMBL" id="JBICZW010000053">
    <property type="protein sequence ID" value="MFG3194439.1"/>
    <property type="molecule type" value="Genomic_DNA"/>
</dbReference>
<evidence type="ECO:0000313" key="4">
    <source>
        <dbReference type="Proteomes" id="UP001604282"/>
    </source>
</evidence>
<dbReference type="InterPro" id="IPR039365">
    <property type="entry name" value="IS701-like"/>
</dbReference>
<evidence type="ECO:0000313" key="3">
    <source>
        <dbReference type="EMBL" id="MFG3194439.1"/>
    </source>
</evidence>
<feature type="domain" description="Transposase IS701-like DDE" evidence="2">
    <location>
        <begin position="24"/>
        <end position="208"/>
    </location>
</feature>
<dbReference type="Proteomes" id="UP001604282">
    <property type="component" value="Unassembled WGS sequence"/>
</dbReference>
<accession>A0ABW7C756</accession>
<feature type="region of interest" description="Disordered" evidence="1">
    <location>
        <begin position="385"/>
        <end position="408"/>
    </location>
</feature>
<name>A0ABW7C756_9ACTN</name>
<evidence type="ECO:0000256" key="1">
    <source>
        <dbReference type="SAM" id="MobiDB-lite"/>
    </source>
</evidence>
<comment type="caution">
    <text evidence="3">The sequence shown here is derived from an EMBL/GenBank/DDBJ whole genome shotgun (WGS) entry which is preliminary data.</text>
</comment>
<dbReference type="InterPro" id="IPR038721">
    <property type="entry name" value="IS701-like_DDE_dom"/>
</dbReference>
<dbReference type="RefSeq" id="WP_392083914.1">
    <property type="nucleotide sequence ID" value="NZ_JBIBVA010000007.1"/>
</dbReference>
<evidence type="ECO:0000259" key="2">
    <source>
        <dbReference type="Pfam" id="PF13546"/>
    </source>
</evidence>
<organism evidence="3 4">
    <name type="scientific">Streptomyces omiyaensis</name>
    <dbReference type="NCBI Taxonomy" id="68247"/>
    <lineage>
        <taxon>Bacteria</taxon>
        <taxon>Bacillati</taxon>
        <taxon>Actinomycetota</taxon>
        <taxon>Actinomycetes</taxon>
        <taxon>Kitasatosporales</taxon>
        <taxon>Streptomycetaceae</taxon>
        <taxon>Streptomyces</taxon>
    </lineage>
</organism>
<dbReference type="PANTHER" id="PTHR33627">
    <property type="entry name" value="TRANSPOSASE"/>
    <property type="match status" value="1"/>
</dbReference>
<reference evidence="3 4" key="1">
    <citation type="submission" date="2024-10" db="EMBL/GenBank/DDBJ databases">
        <title>The Natural Products Discovery Center: Release of the First 8490 Sequenced Strains for Exploring Actinobacteria Biosynthetic Diversity.</title>
        <authorList>
            <person name="Kalkreuter E."/>
            <person name="Kautsar S.A."/>
            <person name="Yang D."/>
            <person name="Bader C.D."/>
            <person name="Teijaro C.N."/>
            <person name="Fluegel L."/>
            <person name="Davis C.M."/>
            <person name="Simpson J.R."/>
            <person name="Lauterbach L."/>
            <person name="Steele A.D."/>
            <person name="Gui C."/>
            <person name="Meng S."/>
            <person name="Li G."/>
            <person name="Viehrig K."/>
            <person name="Ye F."/>
            <person name="Su P."/>
            <person name="Kiefer A.F."/>
            <person name="Nichols A."/>
            <person name="Cepeda A.J."/>
            <person name="Yan W."/>
            <person name="Fan B."/>
            <person name="Jiang Y."/>
            <person name="Adhikari A."/>
            <person name="Zheng C.-J."/>
            <person name="Schuster L."/>
            <person name="Cowan T.M."/>
            <person name="Smanski M.J."/>
            <person name="Chevrette M.G."/>
            <person name="De Carvalho L.P.S."/>
            <person name="Shen B."/>
        </authorList>
    </citation>
    <scope>NUCLEOTIDE SEQUENCE [LARGE SCALE GENOMIC DNA]</scope>
    <source>
        <strain evidence="3 4">NPDC048229</strain>
    </source>
</reference>
<dbReference type="PANTHER" id="PTHR33627:SF1">
    <property type="entry name" value="TRANSPOSASE"/>
    <property type="match status" value="1"/>
</dbReference>
<gene>
    <name evidence="3" type="ORF">ACGFYS_36660</name>
</gene>
<sequence>MHATSIGAPLAVGTRIDPGADAGLFASLPRSDQRLKAERYVAGLLTAHGRRTLRNVAGQFGAEVARRQSVHHFISESSWDWEPVRGELARRAEELLAPAAWVVRSAVVPKAGGHSVGVAEYYVPRLGRTVTGQQSFGAWLAGTAAAVPVHWRLVLPDGAAGEPGPRGRGPLPPAGVPAGPEGSAGELVLRAARSLPAGARPRPVVLDAPELGPLRMARHAERAGIRLVQRVGAGLVLGVDPAVLPGHGGLPVPAGLVVGTLRRLWRPCGRRAAGGGRGLSMAVPVTLPGAARGAGRLLVAQWPESDLSAARLWLADGRLGAAEVLRLSALASAAEREEALAVQRVGLRDFTGRSFGGWHRHITLASAAHLACVRARAGGAYGSGRASGRGAAAGGPPPAPEGAGGAGVRLLRAG</sequence>